<organism evidence="3 4">
    <name type="scientific">Diplocarpon rosae</name>
    <dbReference type="NCBI Taxonomy" id="946125"/>
    <lineage>
        <taxon>Eukaryota</taxon>
        <taxon>Fungi</taxon>
        <taxon>Dikarya</taxon>
        <taxon>Ascomycota</taxon>
        <taxon>Pezizomycotina</taxon>
        <taxon>Leotiomycetes</taxon>
        <taxon>Helotiales</taxon>
        <taxon>Drepanopezizaceae</taxon>
        <taxon>Diplocarpon</taxon>
    </lineage>
</organism>
<gene>
    <name evidence="3" type="ORF">QTJ16_004270</name>
</gene>
<dbReference type="InterPro" id="IPR036397">
    <property type="entry name" value="RNaseH_sf"/>
</dbReference>
<dbReference type="GO" id="GO:0000289">
    <property type="term" value="P:nuclear-transcribed mRNA poly(A) tail shortening"/>
    <property type="evidence" value="ECO:0007669"/>
    <property type="project" value="TreeGrafter"/>
</dbReference>
<reference evidence="3" key="1">
    <citation type="submission" date="2023-06" db="EMBL/GenBank/DDBJ databases">
        <title>Draft genome of Marssonina rosae.</title>
        <authorList>
            <person name="Cheng Q."/>
        </authorList>
    </citation>
    <scope>NUCLEOTIDE SEQUENCE</scope>
    <source>
        <strain evidence="3">R4</strain>
    </source>
</reference>
<name>A0AAD9SZH7_9HELO</name>
<feature type="region of interest" description="Disordered" evidence="2">
    <location>
        <begin position="441"/>
        <end position="473"/>
    </location>
</feature>
<dbReference type="GO" id="GO:1990431">
    <property type="term" value="P:priRNA 3'-end processing"/>
    <property type="evidence" value="ECO:0007669"/>
    <property type="project" value="TreeGrafter"/>
</dbReference>
<keyword evidence="4" id="KW-1185">Reference proteome</keyword>
<dbReference type="Proteomes" id="UP001285354">
    <property type="component" value="Unassembled WGS sequence"/>
</dbReference>
<sequence length="560" mass="63253">MEVNQSNFRRQLLPILQHIANASFVTFDLEMSGINIRPKHSTGDRSHEFGKPSLQQQYDEMRLAAETFQVLQVGITCVEEDREKEFYLARPFNFNLNPLSAEGVDLRLDRTFTFSTSACDFLNKNSFDFGKVFKEGVPYLSRDEEEERREEYAQRATKNAKIPDIVIAPDDVSTLEFSRSTRKTIAAWARKPEAEHDFVNIGNDAGPMNAFQRRIVHQIVRNEFPSLRVFARNDGSFMQVERLDQEREDNFQKRHAARFNTLIGRQKGLRWIFEALAGGDLSGIDPESLYDKSAEDPGEQLARVQAELASVISLIRTKKHILVGHNLFADLAFLFATFVGHLPVNVKHFQEDIHALFPHVIDTKFVATYGTDAMNPRVGLKDLLAPFRKTHVPLIVLHERHTAYGAGFGKEHEAGFDSWMTAELFVKLAAQKYREAKALPDAAFSDSDSDSDTPGGGGATLLGSMDGDGHHPAEWHARQLNAPRGNMYTLLADEFDQKSGSGTGTPKHWLPSFNSKFWDLYMNKLRVNASEGGMCDLAEREDDERLDGLRRKGKKVGFVL</sequence>
<protein>
    <submittedName>
        <fullName evidence="3">Uncharacterized protein</fullName>
    </submittedName>
</protein>
<dbReference type="Pfam" id="PF04857">
    <property type="entry name" value="CAF1"/>
    <property type="match status" value="1"/>
</dbReference>
<dbReference type="SUPFAM" id="SSF53098">
    <property type="entry name" value="Ribonuclease H-like"/>
    <property type="match status" value="1"/>
</dbReference>
<dbReference type="InterPro" id="IPR006941">
    <property type="entry name" value="RNase_CAF1"/>
</dbReference>
<dbReference type="AlphaFoldDB" id="A0AAD9SZH7"/>
<dbReference type="PANTHER" id="PTHR15092:SF22">
    <property type="entry name" value="POLY(A)-SPECIFIC RIBONUCLEASE PNLDC1"/>
    <property type="match status" value="1"/>
</dbReference>
<dbReference type="GO" id="GO:0003723">
    <property type="term" value="F:RNA binding"/>
    <property type="evidence" value="ECO:0007669"/>
    <property type="project" value="TreeGrafter"/>
</dbReference>
<evidence type="ECO:0000256" key="1">
    <source>
        <dbReference type="ARBA" id="ARBA00008372"/>
    </source>
</evidence>
<evidence type="ECO:0000313" key="4">
    <source>
        <dbReference type="Proteomes" id="UP001285354"/>
    </source>
</evidence>
<dbReference type="GO" id="GO:1990432">
    <property type="term" value="P:siRNA 3'-end processing"/>
    <property type="evidence" value="ECO:0007669"/>
    <property type="project" value="TreeGrafter"/>
</dbReference>
<comment type="similarity">
    <text evidence="1">Belongs to the CAF1 family.</text>
</comment>
<dbReference type="InterPro" id="IPR012337">
    <property type="entry name" value="RNaseH-like_sf"/>
</dbReference>
<dbReference type="GO" id="GO:0005634">
    <property type="term" value="C:nucleus"/>
    <property type="evidence" value="ECO:0007669"/>
    <property type="project" value="TreeGrafter"/>
</dbReference>
<evidence type="ECO:0000313" key="3">
    <source>
        <dbReference type="EMBL" id="KAK2626008.1"/>
    </source>
</evidence>
<comment type="caution">
    <text evidence="3">The sequence shown here is derived from an EMBL/GenBank/DDBJ whole genome shotgun (WGS) entry which is preliminary data.</text>
</comment>
<proteinExistence type="inferred from homology"/>
<dbReference type="EMBL" id="JAUBYV010000006">
    <property type="protein sequence ID" value="KAK2626008.1"/>
    <property type="molecule type" value="Genomic_DNA"/>
</dbReference>
<dbReference type="InterPro" id="IPR051181">
    <property type="entry name" value="CAF1_poly(A)_ribonucleases"/>
</dbReference>
<evidence type="ECO:0000256" key="2">
    <source>
        <dbReference type="SAM" id="MobiDB-lite"/>
    </source>
</evidence>
<dbReference type="PANTHER" id="PTHR15092">
    <property type="entry name" value="POLY A -SPECIFIC RIBONUCLEASE/TARGET OF EGR1, MEMBER 1"/>
    <property type="match status" value="1"/>
</dbReference>
<dbReference type="GO" id="GO:0000175">
    <property type="term" value="F:3'-5'-RNA exonuclease activity"/>
    <property type="evidence" value="ECO:0007669"/>
    <property type="project" value="TreeGrafter"/>
</dbReference>
<dbReference type="Gene3D" id="3.30.420.10">
    <property type="entry name" value="Ribonuclease H-like superfamily/Ribonuclease H"/>
    <property type="match status" value="2"/>
</dbReference>
<accession>A0AAD9SZH7</accession>